<dbReference type="GO" id="GO:0004527">
    <property type="term" value="F:exonuclease activity"/>
    <property type="evidence" value="ECO:0007669"/>
    <property type="project" value="UniProtKB-KW"/>
</dbReference>
<dbReference type="EMBL" id="MCSI01000154">
    <property type="protein sequence ID" value="PME58785.1"/>
    <property type="molecule type" value="Genomic_DNA"/>
</dbReference>
<evidence type="ECO:0000256" key="1">
    <source>
        <dbReference type="SAM" id="Coils"/>
    </source>
</evidence>
<comment type="caution">
    <text evidence="4">The sequence shown here is derived from an EMBL/GenBank/DDBJ whole genome shotgun (WGS) entry which is preliminary data.</text>
</comment>
<proteinExistence type="predicted"/>
<name>A0A2N7BL27_9VIBR</name>
<accession>A0A2N7BL27</accession>
<keyword evidence="4" id="KW-0540">Nuclease</keyword>
<dbReference type="AlphaFoldDB" id="A0A2N7BL27"/>
<evidence type="ECO:0000259" key="3">
    <source>
        <dbReference type="Pfam" id="PF13476"/>
    </source>
</evidence>
<dbReference type="InterPro" id="IPR027417">
    <property type="entry name" value="P-loop_NTPase"/>
</dbReference>
<dbReference type="InterPro" id="IPR038729">
    <property type="entry name" value="Rad50/SbcC_AAA"/>
</dbReference>
<feature type="region of interest" description="Disordered" evidence="2">
    <location>
        <begin position="313"/>
        <end position="334"/>
    </location>
</feature>
<keyword evidence="1" id="KW-0175">Coiled coil</keyword>
<protein>
    <submittedName>
        <fullName evidence="4">Exonuclease SbcC</fullName>
    </submittedName>
</protein>
<feature type="domain" description="Rad50/SbcC-type AAA" evidence="3">
    <location>
        <begin position="5"/>
        <end position="236"/>
    </location>
</feature>
<sequence length="1240" mass="138611">MKILSLEFENLNSLKGRWKLDFTQSPFAENGLFAITGPTGAGKTTILDAICLALFHRTPRLKSIAKGTNELMTRGTGECFAEIEFEVKGKTYRSNFHHKRARGKYDGALQTPTCEFADTDSDAVLETQLTKKIKMVETVTGLDFSRFTKSIMLSQGEFAAFLNANANDRAELLEELTGTEIYSLISERIYDHFKSSEESLNHLKAKAEGVSLLSEEQIQELTKEHGQLESEQKRLAEQLTEWNAHLGWWKDVGKAEQVITASNHDLKTAQDSLVENQPSLDRLANSEPAEKLRPLHKDLKRCGQDVVTTQANLESSTKRLAERDTEKNAAQQSANNHIKLVEVAKQEQQDQEKIIEQVRPLDNQVAMLKDKQVAGSKTVNTLNQQQVERSQLQVSLNQTVESIQQQEKIAAQYLAANQADSLLEKYLGQWQIKVTQVRDLERQHTELLNSVQASQRTLATQQAALQAAKDSKLAQDKALTELVSAENQAKQRWDALQQQANEHTLNAQKEVLEHWSRNTNTLVDINRGFVQATQRITSKSVELQTNTQLSEKLTKEREVLVERYQNNKTSLERLTRLIDQEGELAKYRAALKPDSECPLCGSTEHTVEQSQDIADLVAQKEREEQELAVIQKDGTEHRQQLDSLVPIINGLNDEIQRAQSDIEQAKVNWANLVAKLEQSNAILLAQNCSLNIYLPNVEGVGNSDVAQSFVDACEQQLNNTIVLLRSMADAKNTYLDAEKQRAATAMIVEKAQSNLELAEQRLADLSTQTNALIDQAAKCAQAKESEWQGLRESIIQTSIEAPELAHIDAWFAQKLEASNTWLTTKQQHDGLDKQLISQHAELKALDDKLEALAKDITVANQEVESLSKELAVVTESRTQLFGTQDIQIVTNTMKQKVMDAVSAHDAAQTAFNRCELDHRTEQTKHTSYSDELTAKQTALTEVTSLWTQALTTSPFATEDEFESALLDETVTVQLQSLKKTLEEAMVSAQARLNSAKANLVELKGHDKAEAWQQLPLQEVEQAVTDCSNAQQSHATKIGAISANLETDRQNRSNQQDLFKQIEVQQLEFDDISRLNSLIGSRNGDKFRKFAQGLTLENLVYLANKQLQRLHGRYELKRKADDGLELQVLDTWQGDVMRDTKTLSGGESFLVSLALALALSDLVSHKTSIDSLFLDEGFGTLDSDTLDIALNALDNLNASGKMIGVISHVEALKERVPVQLKVTKHSGLGVSEMEKQYKVIA</sequence>
<dbReference type="Pfam" id="PF13476">
    <property type="entry name" value="AAA_23"/>
    <property type="match status" value="1"/>
</dbReference>
<gene>
    <name evidence="4" type="ORF">BCV30_15825</name>
</gene>
<evidence type="ECO:0000313" key="5">
    <source>
        <dbReference type="Proteomes" id="UP000235778"/>
    </source>
</evidence>
<dbReference type="RefSeq" id="WP_102267478.1">
    <property type="nucleotide sequence ID" value="NZ_MCVH02000001.1"/>
</dbReference>
<dbReference type="GO" id="GO:0006302">
    <property type="term" value="P:double-strand break repair"/>
    <property type="evidence" value="ECO:0007669"/>
    <property type="project" value="InterPro"/>
</dbReference>
<keyword evidence="4" id="KW-0378">Hydrolase</keyword>
<organism evidence="4 5">
    <name type="scientific">Vibrio lentus</name>
    <dbReference type="NCBI Taxonomy" id="136468"/>
    <lineage>
        <taxon>Bacteria</taxon>
        <taxon>Pseudomonadati</taxon>
        <taxon>Pseudomonadota</taxon>
        <taxon>Gammaproteobacteria</taxon>
        <taxon>Vibrionales</taxon>
        <taxon>Vibrionaceae</taxon>
        <taxon>Vibrio</taxon>
    </lineage>
</organism>
<dbReference type="Pfam" id="PF13558">
    <property type="entry name" value="SbcC_Walker_B"/>
    <property type="match status" value="1"/>
</dbReference>
<dbReference type="Proteomes" id="UP000235778">
    <property type="component" value="Unassembled WGS sequence"/>
</dbReference>
<evidence type="ECO:0000313" key="4">
    <source>
        <dbReference type="EMBL" id="PME58785.1"/>
    </source>
</evidence>
<evidence type="ECO:0000256" key="2">
    <source>
        <dbReference type="SAM" id="MobiDB-lite"/>
    </source>
</evidence>
<dbReference type="PANTHER" id="PTHR32114:SF2">
    <property type="entry name" value="ABC TRANSPORTER ABCH.3"/>
    <property type="match status" value="1"/>
</dbReference>
<dbReference type="SUPFAM" id="SSF52540">
    <property type="entry name" value="P-loop containing nucleoside triphosphate hydrolases"/>
    <property type="match status" value="1"/>
</dbReference>
<keyword evidence="4" id="KW-0269">Exonuclease</keyword>
<feature type="coiled-coil region" evidence="1">
    <location>
        <begin position="613"/>
        <end position="668"/>
    </location>
</feature>
<feature type="compositionally biased region" description="Basic and acidic residues" evidence="2">
    <location>
        <begin position="316"/>
        <end position="327"/>
    </location>
</feature>
<dbReference type="PANTHER" id="PTHR32114">
    <property type="entry name" value="ABC TRANSPORTER ABCH.3"/>
    <property type="match status" value="1"/>
</dbReference>
<dbReference type="GO" id="GO:0016887">
    <property type="term" value="F:ATP hydrolysis activity"/>
    <property type="evidence" value="ECO:0007669"/>
    <property type="project" value="InterPro"/>
</dbReference>
<reference evidence="5" key="1">
    <citation type="submission" date="2016-07" db="EMBL/GenBank/DDBJ databases">
        <title>Nontailed viruses are major unrecognized killers of bacteria in the ocean.</title>
        <authorList>
            <person name="Kauffman K."/>
            <person name="Hussain F."/>
            <person name="Yang J."/>
            <person name="Arevalo P."/>
            <person name="Brown J."/>
            <person name="Cutler M."/>
            <person name="Kelly L."/>
            <person name="Polz M.F."/>
        </authorList>
    </citation>
    <scope>NUCLEOTIDE SEQUENCE [LARGE SCALE GENOMIC DNA]</scope>
    <source>
        <strain evidence="5">10N.286.55.C1</strain>
    </source>
</reference>
<feature type="coiled-coil region" evidence="1">
    <location>
        <begin position="211"/>
        <end position="238"/>
    </location>
</feature>
<feature type="coiled-coil region" evidence="1">
    <location>
        <begin position="748"/>
        <end position="775"/>
    </location>
</feature>
<dbReference type="Gene3D" id="3.40.50.300">
    <property type="entry name" value="P-loop containing nucleotide triphosphate hydrolases"/>
    <property type="match status" value="2"/>
</dbReference>
<feature type="coiled-coil region" evidence="1">
    <location>
        <begin position="978"/>
        <end position="1005"/>
    </location>
</feature>
<feature type="coiled-coil region" evidence="1">
    <location>
        <begin position="842"/>
        <end position="869"/>
    </location>
</feature>